<name>A0ABP8C217_9FLAO</name>
<feature type="transmembrane region" description="Helical" evidence="6">
    <location>
        <begin position="136"/>
        <end position="157"/>
    </location>
</feature>
<evidence type="ECO:0000256" key="2">
    <source>
        <dbReference type="ARBA" id="ARBA00022475"/>
    </source>
</evidence>
<evidence type="ECO:0000256" key="5">
    <source>
        <dbReference type="ARBA" id="ARBA00023136"/>
    </source>
</evidence>
<dbReference type="Proteomes" id="UP001501496">
    <property type="component" value="Unassembled WGS sequence"/>
</dbReference>
<feature type="transmembrane region" description="Helical" evidence="6">
    <location>
        <begin position="110"/>
        <end position="129"/>
    </location>
</feature>
<comment type="caution">
    <text evidence="7">The sequence shown here is derived from an EMBL/GenBank/DDBJ whole genome shotgun (WGS) entry which is preliminary data.</text>
</comment>
<keyword evidence="5 6" id="KW-0472">Membrane</keyword>
<evidence type="ECO:0000256" key="6">
    <source>
        <dbReference type="SAM" id="Phobius"/>
    </source>
</evidence>
<accession>A0ABP8C217</accession>
<feature type="transmembrane region" description="Helical" evidence="6">
    <location>
        <begin position="290"/>
        <end position="311"/>
    </location>
</feature>
<feature type="transmembrane region" description="Helical" evidence="6">
    <location>
        <begin position="317"/>
        <end position="334"/>
    </location>
</feature>
<sequence>MGVGLYTSRLVLDALGVVDYGIYGLVGGIVTMFGFLNSAMASATQRYLSFDIGRNDLVRLQKTFNATLNIHFLIAFIVLLLAETIGLWFLNYKLEIPAGRMATANWVYQFSVFTFLLNIIQVPYNALLVAREHMKVYAYVSILETILKLIVVLVLVRSDTDRLMLYAILIFSVSFIIRMAYKIYCKKKFKESVFKFYYNKTYYRELLSYSGWNLFGNIAAVARNQGSNILLNLFFGPVANAAFSLTMMVQGIIGSFVSNFQTAVNPQIVKNYSVGDTQASLNLMYKSAKFSFFGMLILVLPFLYNIDYVMNLWLKEVPLYAIDFIKLALVYSLIETISNPLMSGLQATGKIKRYQVVVGSLIFLNLPIAWIILKTTHTPHSFYWSFISISIISLFVRLYFIQNLMKVKIVSFYKEVILRIALVVLGIIFILYPSGSYLIENTNFFLFIFKTLIITILTISFIITLGMNKEERQFLKTNFKRKILRRNE</sequence>
<evidence type="ECO:0000256" key="1">
    <source>
        <dbReference type="ARBA" id="ARBA00004651"/>
    </source>
</evidence>
<dbReference type="InterPro" id="IPR002797">
    <property type="entry name" value="Polysacc_synth"/>
</dbReference>
<feature type="transmembrane region" description="Helical" evidence="6">
    <location>
        <begin position="354"/>
        <end position="375"/>
    </location>
</feature>
<dbReference type="InterPro" id="IPR050833">
    <property type="entry name" value="Poly_Biosynth_Transport"/>
</dbReference>
<evidence type="ECO:0000313" key="8">
    <source>
        <dbReference type="Proteomes" id="UP001501496"/>
    </source>
</evidence>
<keyword evidence="3 6" id="KW-0812">Transmembrane</keyword>
<reference evidence="8" key="1">
    <citation type="journal article" date="2019" name="Int. J. Syst. Evol. Microbiol.">
        <title>The Global Catalogue of Microorganisms (GCM) 10K type strain sequencing project: providing services to taxonomists for standard genome sequencing and annotation.</title>
        <authorList>
            <consortium name="The Broad Institute Genomics Platform"/>
            <consortium name="The Broad Institute Genome Sequencing Center for Infectious Disease"/>
            <person name="Wu L."/>
            <person name="Ma J."/>
        </authorList>
    </citation>
    <scope>NUCLEOTIDE SEQUENCE [LARGE SCALE GENOMIC DNA]</scope>
    <source>
        <strain evidence="8">JCM 17630</strain>
    </source>
</reference>
<feature type="transmembrane region" description="Helical" evidence="6">
    <location>
        <begin position="202"/>
        <end position="222"/>
    </location>
</feature>
<dbReference type="PANTHER" id="PTHR30250">
    <property type="entry name" value="PST FAMILY PREDICTED COLANIC ACID TRANSPORTER"/>
    <property type="match status" value="1"/>
</dbReference>
<keyword evidence="4 6" id="KW-1133">Transmembrane helix</keyword>
<evidence type="ECO:0000256" key="3">
    <source>
        <dbReference type="ARBA" id="ARBA00022692"/>
    </source>
</evidence>
<protein>
    <submittedName>
        <fullName evidence="7">Oligosaccharide flippase family protein</fullName>
    </submittedName>
</protein>
<dbReference type="PANTHER" id="PTHR30250:SF26">
    <property type="entry name" value="PSMA PROTEIN"/>
    <property type="match status" value="1"/>
</dbReference>
<feature type="transmembrane region" description="Helical" evidence="6">
    <location>
        <begin position="20"/>
        <end position="43"/>
    </location>
</feature>
<feature type="transmembrane region" description="Helical" evidence="6">
    <location>
        <begin position="234"/>
        <end position="257"/>
    </location>
</feature>
<feature type="transmembrane region" description="Helical" evidence="6">
    <location>
        <begin position="163"/>
        <end position="181"/>
    </location>
</feature>
<gene>
    <name evidence="7" type="ORF">GCM10022291_05690</name>
</gene>
<dbReference type="EMBL" id="BAABCA010000001">
    <property type="protein sequence ID" value="GAA4231991.1"/>
    <property type="molecule type" value="Genomic_DNA"/>
</dbReference>
<feature type="transmembrane region" description="Helical" evidence="6">
    <location>
        <begin position="444"/>
        <end position="466"/>
    </location>
</feature>
<organism evidence="7 8">
    <name type="scientific">Postechiella marina</name>
    <dbReference type="NCBI Taxonomy" id="943941"/>
    <lineage>
        <taxon>Bacteria</taxon>
        <taxon>Pseudomonadati</taxon>
        <taxon>Bacteroidota</taxon>
        <taxon>Flavobacteriia</taxon>
        <taxon>Flavobacteriales</taxon>
        <taxon>Flavobacteriaceae</taxon>
        <taxon>Postechiella</taxon>
    </lineage>
</organism>
<proteinExistence type="predicted"/>
<evidence type="ECO:0000313" key="7">
    <source>
        <dbReference type="EMBL" id="GAA4231991.1"/>
    </source>
</evidence>
<dbReference type="Pfam" id="PF01943">
    <property type="entry name" value="Polysacc_synt"/>
    <property type="match status" value="1"/>
</dbReference>
<keyword evidence="2" id="KW-1003">Cell membrane</keyword>
<feature type="transmembrane region" description="Helical" evidence="6">
    <location>
        <begin position="412"/>
        <end position="432"/>
    </location>
</feature>
<feature type="transmembrane region" description="Helical" evidence="6">
    <location>
        <begin position="64"/>
        <end position="90"/>
    </location>
</feature>
<feature type="transmembrane region" description="Helical" evidence="6">
    <location>
        <begin position="381"/>
        <end position="400"/>
    </location>
</feature>
<comment type="subcellular location">
    <subcellularLocation>
        <location evidence="1">Cell membrane</location>
        <topology evidence="1">Multi-pass membrane protein</topology>
    </subcellularLocation>
</comment>
<evidence type="ECO:0000256" key="4">
    <source>
        <dbReference type="ARBA" id="ARBA00022989"/>
    </source>
</evidence>
<keyword evidence="8" id="KW-1185">Reference proteome</keyword>